<feature type="transmembrane region" description="Helical" evidence="1">
    <location>
        <begin position="91"/>
        <end position="122"/>
    </location>
</feature>
<reference evidence="2 3" key="1">
    <citation type="submission" date="2017-02" db="EMBL/GenBank/DDBJ databases">
        <title>Acinetobacter sp. ANC 4945, whole genome shotgun sequencing project.</title>
        <authorList>
            <person name="Radolfova-Krizova L."/>
            <person name="Al Atrouni A."/>
            <person name="Nemec A."/>
        </authorList>
    </citation>
    <scope>NUCLEOTIDE SEQUENCE [LARGE SCALE GENOMIC DNA]</scope>
    <source>
        <strain evidence="2 3">ANC 4945</strain>
    </source>
</reference>
<protein>
    <submittedName>
        <fullName evidence="2">Uncharacterized protein</fullName>
    </submittedName>
</protein>
<sequence>MSYSYLGVLYSRNPLRACATALLYSFSPLLDVLVQLNMHMPFLNWQPTANTTMYRMQHSAAFWWIIFFNALPCLFLLCLPQQKLMAGLNYWLLAGAVIFIINLFAWAVFPMATWAIVCLSLFQLHRHNEQLLQHS</sequence>
<organism evidence="2 3">
    <name type="scientific">Acinetobacter amyesii</name>
    <dbReference type="NCBI Taxonomy" id="2942470"/>
    <lineage>
        <taxon>Bacteria</taxon>
        <taxon>Pseudomonadati</taxon>
        <taxon>Pseudomonadota</taxon>
        <taxon>Gammaproteobacteria</taxon>
        <taxon>Moraxellales</taxon>
        <taxon>Moraxellaceae</taxon>
        <taxon>Acinetobacter</taxon>
    </lineage>
</organism>
<keyword evidence="1" id="KW-0472">Membrane</keyword>
<dbReference type="Proteomes" id="UP000191160">
    <property type="component" value="Unassembled WGS sequence"/>
</dbReference>
<feature type="transmembrane region" description="Helical" evidence="1">
    <location>
        <begin position="21"/>
        <end position="40"/>
    </location>
</feature>
<keyword evidence="3" id="KW-1185">Reference proteome</keyword>
<comment type="caution">
    <text evidence="2">The sequence shown here is derived from an EMBL/GenBank/DDBJ whole genome shotgun (WGS) entry which is preliminary data.</text>
</comment>
<proteinExistence type="predicted"/>
<evidence type="ECO:0000256" key="1">
    <source>
        <dbReference type="SAM" id="Phobius"/>
    </source>
</evidence>
<dbReference type="EMBL" id="MVKX01000003">
    <property type="protein sequence ID" value="OOV84656.1"/>
    <property type="molecule type" value="Genomic_DNA"/>
</dbReference>
<gene>
    <name evidence="2" type="ORF">B1202_06790</name>
</gene>
<dbReference type="RefSeq" id="WP_143221584.1">
    <property type="nucleotide sequence ID" value="NZ_JAMCOZ010000006.1"/>
</dbReference>
<dbReference type="AlphaFoldDB" id="A0A1T1H497"/>
<feature type="transmembrane region" description="Helical" evidence="1">
    <location>
        <begin position="60"/>
        <end position="79"/>
    </location>
</feature>
<keyword evidence="1" id="KW-0812">Transmembrane</keyword>
<keyword evidence="1" id="KW-1133">Transmembrane helix</keyword>
<evidence type="ECO:0000313" key="3">
    <source>
        <dbReference type="Proteomes" id="UP000191160"/>
    </source>
</evidence>
<accession>A0A1T1H497</accession>
<evidence type="ECO:0000313" key="2">
    <source>
        <dbReference type="EMBL" id="OOV84656.1"/>
    </source>
</evidence>
<name>A0A1T1H497_9GAMM</name>